<gene>
    <name evidence="2" type="ORF">CK503_14330</name>
</gene>
<evidence type="ECO:0000256" key="1">
    <source>
        <dbReference type="SAM" id="Phobius"/>
    </source>
</evidence>
<reference evidence="2 3" key="1">
    <citation type="submission" date="2017-08" db="EMBL/GenBank/DDBJ databases">
        <title>Aliifodinibius alkalisoli sp. nov., isolated from saline alkaline soil.</title>
        <authorList>
            <person name="Liu D."/>
            <person name="Zhang G."/>
        </authorList>
    </citation>
    <scope>NUCLEOTIDE SEQUENCE [LARGE SCALE GENOMIC DNA]</scope>
    <source>
        <strain evidence="2 3">WN023</strain>
    </source>
</reference>
<keyword evidence="3" id="KW-1185">Reference proteome</keyword>
<evidence type="ECO:0000313" key="3">
    <source>
        <dbReference type="Proteomes" id="UP000218831"/>
    </source>
</evidence>
<dbReference type="OrthoDB" id="1523666at2"/>
<keyword evidence="1" id="KW-0472">Membrane</keyword>
<protein>
    <recommendedName>
        <fullName evidence="4">Glycosyl transferase family 2</fullName>
    </recommendedName>
</protein>
<comment type="caution">
    <text evidence="2">The sequence shown here is derived from an EMBL/GenBank/DDBJ whole genome shotgun (WGS) entry which is preliminary data.</text>
</comment>
<organism evidence="2 3">
    <name type="scientific">Fodinibius salipaludis</name>
    <dbReference type="NCBI Taxonomy" id="2032627"/>
    <lineage>
        <taxon>Bacteria</taxon>
        <taxon>Pseudomonadati</taxon>
        <taxon>Balneolota</taxon>
        <taxon>Balneolia</taxon>
        <taxon>Balneolales</taxon>
        <taxon>Balneolaceae</taxon>
        <taxon>Fodinibius</taxon>
    </lineage>
</organism>
<dbReference type="EMBL" id="NSKE01000012">
    <property type="protein sequence ID" value="PAU92861.1"/>
    <property type="molecule type" value="Genomic_DNA"/>
</dbReference>
<evidence type="ECO:0008006" key="4">
    <source>
        <dbReference type="Google" id="ProtNLM"/>
    </source>
</evidence>
<dbReference type="Proteomes" id="UP000218831">
    <property type="component" value="Unassembled WGS sequence"/>
</dbReference>
<dbReference type="SUPFAM" id="SSF53448">
    <property type="entry name" value="Nucleotide-diphospho-sugar transferases"/>
    <property type="match status" value="1"/>
</dbReference>
<dbReference type="Gene3D" id="3.90.550.10">
    <property type="entry name" value="Spore Coat Polysaccharide Biosynthesis Protein SpsA, Chain A"/>
    <property type="match status" value="1"/>
</dbReference>
<feature type="transmembrane region" description="Helical" evidence="1">
    <location>
        <begin position="6"/>
        <end position="31"/>
    </location>
</feature>
<evidence type="ECO:0000313" key="2">
    <source>
        <dbReference type="EMBL" id="PAU92861.1"/>
    </source>
</evidence>
<dbReference type="InterPro" id="IPR029044">
    <property type="entry name" value="Nucleotide-diphossugar_trans"/>
</dbReference>
<proteinExistence type="predicted"/>
<keyword evidence="1" id="KW-0812">Transmembrane</keyword>
<sequence length="408" mass="46143">MIFIEGLNYLLVCVAGGVTSYYLLISLLALLKNKNIDYEASKIRKFAVLLFAQEKEQGLSRILYSLSGLIYPKNKYDLIVIADSYSNNIVKMAEKMGAKIMVPPTDTREEDENMILPWAFDSILHGDESYDAVVTFNSDGLISGNYLEVMNYYLEQGSEVIQCSYNNLDNPKTWIDKICEMDFLLNRFVYPIGRKNIGLGLTLGNNGICFSTVLLREFPWKTEKQPSIVEYGFDLRLRGVEIDFAPNAAVFTSILPVNNDNNSYFSTPNESLRKYLPQLLGRAVKTKSHKYVDILIELLLPKIANIIFLIAAMGLINSALWGLGWISLSPLLYWLVIFGVAITSISIALTAAGTQQKFLKSVMYIPVTIYLKVQGFIQKYRREDQAIVSPPDEKDKRFVVSDENHPVK</sequence>
<name>A0A2A2G5E9_9BACT</name>
<keyword evidence="1" id="KW-1133">Transmembrane helix</keyword>
<feature type="transmembrane region" description="Helical" evidence="1">
    <location>
        <begin position="332"/>
        <end position="353"/>
    </location>
</feature>
<dbReference type="RefSeq" id="WP_095607517.1">
    <property type="nucleotide sequence ID" value="NZ_NSKE01000012.1"/>
</dbReference>
<dbReference type="AlphaFoldDB" id="A0A2A2G5E9"/>
<accession>A0A2A2G5E9</accession>